<gene>
    <name evidence="2" type="ORF">PCANC_19955</name>
</gene>
<feature type="compositionally biased region" description="Low complexity" evidence="1">
    <location>
        <begin position="440"/>
        <end position="467"/>
    </location>
</feature>
<feature type="compositionally biased region" description="Polar residues" evidence="1">
    <location>
        <begin position="367"/>
        <end position="389"/>
    </location>
</feature>
<feature type="region of interest" description="Disordered" evidence="1">
    <location>
        <begin position="186"/>
        <end position="265"/>
    </location>
</feature>
<feature type="region of interest" description="Disordered" evidence="1">
    <location>
        <begin position="299"/>
        <end position="326"/>
    </location>
</feature>
<feature type="compositionally biased region" description="Polar residues" evidence="1">
    <location>
        <begin position="203"/>
        <end position="221"/>
    </location>
</feature>
<evidence type="ECO:0000256" key="1">
    <source>
        <dbReference type="SAM" id="MobiDB-lite"/>
    </source>
</evidence>
<name>A0A2N5SL12_9BASI</name>
<dbReference type="EMBL" id="PGCJ01000936">
    <property type="protein sequence ID" value="PLW13894.1"/>
    <property type="molecule type" value="Genomic_DNA"/>
</dbReference>
<dbReference type="OrthoDB" id="2516950at2759"/>
<dbReference type="STRING" id="200324.A0A2N5SL12"/>
<organism evidence="2 3">
    <name type="scientific">Puccinia coronata f. sp. avenae</name>
    <dbReference type="NCBI Taxonomy" id="200324"/>
    <lineage>
        <taxon>Eukaryota</taxon>
        <taxon>Fungi</taxon>
        <taxon>Dikarya</taxon>
        <taxon>Basidiomycota</taxon>
        <taxon>Pucciniomycotina</taxon>
        <taxon>Pucciniomycetes</taxon>
        <taxon>Pucciniales</taxon>
        <taxon>Pucciniaceae</taxon>
        <taxon>Puccinia</taxon>
    </lineage>
</organism>
<feature type="compositionally biased region" description="Low complexity" evidence="1">
    <location>
        <begin position="860"/>
        <end position="874"/>
    </location>
</feature>
<dbReference type="Proteomes" id="UP000235388">
    <property type="component" value="Unassembled WGS sequence"/>
</dbReference>
<keyword evidence="3" id="KW-1185">Reference proteome</keyword>
<feature type="compositionally biased region" description="Basic and acidic residues" evidence="1">
    <location>
        <begin position="899"/>
        <end position="923"/>
    </location>
</feature>
<proteinExistence type="predicted"/>
<evidence type="ECO:0000313" key="2">
    <source>
        <dbReference type="EMBL" id="PLW13894.1"/>
    </source>
</evidence>
<feature type="compositionally biased region" description="Low complexity" evidence="1">
    <location>
        <begin position="10"/>
        <end position="23"/>
    </location>
</feature>
<sequence>MVLTKIENEPPSTTTPPSHSPLSLDTMAIFGEKNIDSEIPSINDHFLVWSPSPDKDPLQPNTLSETDIMELPPLLSLAFAARYLTVHFIGYLLQILKDHQLPAPASLVSEYRRRKEALEKPWENQKEKFINARKSYLLSRVNNSAPATSLRALLVPFLDIEHVRKKASKLRDRAMVKAQLAFDDRITVGPSSPPALDQLGLPTPSSGGEMTTHLSPPQHESTIVPDSEATAPLTKHSTPTKAQESTAAPESTAAEESQTTVANESTAVKELAAALETTGLNPEHDKVGAKESVAVPDIQVQDKPPPSTTPASLVPPHSASSSHQLNNHVPEPVELARPSISTLTSAVSKPVAQQPSHVKTSPTILTSDVQFHNPNSSSDTQASPTTIASTIPVGQPDIPVVDLLAVAAALQADQNLRNSSSVHDPFAHSFHSPSSVNVTPHQLPSSSPIQSSHLLLQQQQQQQQQHPRGNYELQQSLVQHCHSPSSPAVRLHQLPNSSLIQSSNLLLQQQQQDLRGNYEPQQRFLQQSQQRRPIAINTNFESQPVFCRLIQIPPNGTAVGTVATRPDHYELVGASAAASGVPTELPSLVPATELQLHAQQLSELAYLERRYLGYVHMLDESFSNAVRVESSASKRLSLQQMHATQVAQARDQYAQVMMQTVARHQAQMQHVRSHLRVIHRQLPLTVSHSAATIASFPPAVVAPHPPPHLVQFNMLPPPPETPIHNPSPPVPVSSRRDEHSYATHETSRERKRTFSCAESFPAHFSPGMTPGREAALPASQKRARGPEHMSKLMEVGRTLDINWNFADARAPTDHPPSPPRIALLPTPRAPCEPLQNALAIDADIEVVTAPLGREGNTINGASEAESGGDAAALATDPSPTRAGSVPGTTGAEVAVTDGPPRDDPVEPDRPAEEMGDLEAEKDGAGAQQLGSVGTEAQPASAAPLSPAHHAGHDGTGLPLLGGESAATSVCPEPGPTATATIALRSSSPPRWPPAPSSVLPRITSPYHPPSPIARVPANRPFGSHPFFPPPPTDSFFRLFVPPPTSLPLSASSLPLHLPVPTSTLHPPILETTTTNATAAEQPPASAALHSRQWFVLDL</sequence>
<feature type="region of interest" description="Disordered" evidence="1">
    <location>
        <begin position="857"/>
        <end position="1005"/>
    </location>
</feature>
<dbReference type="AlphaFoldDB" id="A0A2N5SL12"/>
<evidence type="ECO:0000313" key="3">
    <source>
        <dbReference type="Proteomes" id="UP000235388"/>
    </source>
</evidence>
<feature type="compositionally biased region" description="Basic and acidic residues" evidence="1">
    <location>
        <begin position="734"/>
        <end position="748"/>
    </location>
</feature>
<feature type="compositionally biased region" description="Low complexity" evidence="1">
    <location>
        <begin position="936"/>
        <end position="948"/>
    </location>
</feature>
<feature type="region of interest" description="Disordered" evidence="1">
    <location>
        <begin position="367"/>
        <end position="390"/>
    </location>
</feature>
<comment type="caution">
    <text evidence="2">The sequence shown here is derived from an EMBL/GenBank/DDBJ whole genome shotgun (WGS) entry which is preliminary data.</text>
</comment>
<feature type="compositionally biased region" description="Low complexity" evidence="1">
    <location>
        <begin position="242"/>
        <end position="260"/>
    </location>
</feature>
<feature type="region of interest" description="Disordered" evidence="1">
    <location>
        <begin position="1"/>
        <end position="23"/>
    </location>
</feature>
<feature type="region of interest" description="Disordered" evidence="1">
    <location>
        <begin position="419"/>
        <end position="468"/>
    </location>
</feature>
<protein>
    <submittedName>
        <fullName evidence="2">Uncharacterized protein</fullName>
    </submittedName>
</protein>
<accession>A0A2N5SL12</accession>
<feature type="compositionally biased region" description="Pro residues" evidence="1">
    <location>
        <begin position="715"/>
        <end position="731"/>
    </location>
</feature>
<reference evidence="2 3" key="1">
    <citation type="submission" date="2017-11" db="EMBL/GenBank/DDBJ databases">
        <title>De novo assembly and phasing of dikaryotic genomes from two isolates of Puccinia coronata f. sp. avenae, the causal agent of oat crown rust.</title>
        <authorList>
            <person name="Miller M.E."/>
            <person name="Zhang Y."/>
            <person name="Omidvar V."/>
            <person name="Sperschneider J."/>
            <person name="Schwessinger B."/>
            <person name="Raley C."/>
            <person name="Palmer J.M."/>
            <person name="Garnica D."/>
            <person name="Upadhyaya N."/>
            <person name="Rathjen J."/>
            <person name="Taylor J.M."/>
            <person name="Park R.F."/>
            <person name="Dodds P.N."/>
            <person name="Hirsch C.D."/>
            <person name="Kianian S.F."/>
            <person name="Figueroa M."/>
        </authorList>
    </citation>
    <scope>NUCLEOTIDE SEQUENCE [LARGE SCALE GENOMIC DNA]</scope>
    <source>
        <strain evidence="2">12NC29</strain>
    </source>
</reference>
<feature type="region of interest" description="Disordered" evidence="1">
    <location>
        <begin position="715"/>
        <end position="787"/>
    </location>
</feature>